<comment type="caution">
    <text evidence="2">The sequence shown here is derived from an EMBL/GenBank/DDBJ whole genome shotgun (WGS) entry which is preliminary data.</text>
</comment>
<feature type="transmembrane region" description="Helical" evidence="1">
    <location>
        <begin position="37"/>
        <end position="55"/>
    </location>
</feature>
<evidence type="ECO:0000313" key="2">
    <source>
        <dbReference type="EMBL" id="MBR0683049.1"/>
    </source>
</evidence>
<dbReference type="Proteomes" id="UP001138709">
    <property type="component" value="Unassembled WGS sequence"/>
</dbReference>
<proteinExistence type="predicted"/>
<feature type="transmembrane region" description="Helical" evidence="1">
    <location>
        <begin position="62"/>
        <end position="82"/>
    </location>
</feature>
<keyword evidence="1" id="KW-0812">Transmembrane</keyword>
<dbReference type="AlphaFoldDB" id="A0A9X9XH63"/>
<evidence type="ECO:0008006" key="4">
    <source>
        <dbReference type="Google" id="ProtNLM"/>
    </source>
</evidence>
<dbReference type="EMBL" id="JAAEDL010000026">
    <property type="protein sequence ID" value="MBR0683049.1"/>
    <property type="molecule type" value="Genomic_DNA"/>
</dbReference>
<evidence type="ECO:0000313" key="3">
    <source>
        <dbReference type="Proteomes" id="UP001138709"/>
    </source>
</evidence>
<reference evidence="2" key="2">
    <citation type="journal article" date="2021" name="Syst. Appl. Microbiol.">
        <title>Roseomonas hellenica sp. nov., isolated from roots of wild-growing Alkanna tinctoria.</title>
        <authorList>
            <person name="Rat A."/>
            <person name="Naranjo H.D."/>
            <person name="Lebbe L."/>
            <person name="Cnockaert M."/>
            <person name="Krigas N."/>
            <person name="Grigoriadou K."/>
            <person name="Maloupa E."/>
            <person name="Willems A."/>
        </authorList>
    </citation>
    <scope>NUCLEOTIDE SEQUENCE</scope>
    <source>
        <strain evidence="2">LMG 31228</strain>
    </source>
</reference>
<keyword evidence="1" id="KW-0472">Membrane</keyword>
<protein>
    <recommendedName>
        <fullName evidence="4">Mercuric transport protein MerT</fullName>
    </recommendedName>
</protein>
<gene>
    <name evidence="2" type="ORF">GXW74_21335</name>
</gene>
<name>A0A9X9XH63_9PROT</name>
<dbReference type="PROSITE" id="PS51257">
    <property type="entry name" value="PROKAR_LIPOPROTEIN"/>
    <property type="match status" value="1"/>
</dbReference>
<keyword evidence="1" id="KW-1133">Transmembrane helix</keyword>
<dbReference type="RefSeq" id="WP_211848588.1">
    <property type="nucleotide sequence ID" value="NZ_JAAEDL010000026.1"/>
</dbReference>
<reference evidence="2" key="1">
    <citation type="submission" date="2020-01" db="EMBL/GenBank/DDBJ databases">
        <authorList>
            <person name="Rat A."/>
        </authorList>
    </citation>
    <scope>NUCLEOTIDE SEQUENCE</scope>
    <source>
        <strain evidence="2">LMG 31228</strain>
    </source>
</reference>
<keyword evidence="3" id="KW-1185">Reference proteome</keyword>
<evidence type="ECO:0000256" key="1">
    <source>
        <dbReference type="SAM" id="Phobius"/>
    </source>
</evidence>
<sequence length="118" mass="11393">MEESSKGAARALSATVLAVGGLAATLAAAACCALPVVFATLGIAGGAWMLDIAVIAGPWQRVLSWGGAAALVAALFVARVRSAPGCAEGVCSKAAFRVLLLAIVMLGGGLAGLTLAAG</sequence>
<accession>A0A9X9XH63</accession>
<feature type="transmembrane region" description="Helical" evidence="1">
    <location>
        <begin position="94"/>
        <end position="117"/>
    </location>
</feature>
<organism evidence="2 3">
    <name type="scientific">Neoroseomonas eburnea</name>
    <dbReference type="NCBI Taxonomy" id="1346889"/>
    <lineage>
        <taxon>Bacteria</taxon>
        <taxon>Pseudomonadati</taxon>
        <taxon>Pseudomonadota</taxon>
        <taxon>Alphaproteobacteria</taxon>
        <taxon>Acetobacterales</taxon>
        <taxon>Acetobacteraceae</taxon>
        <taxon>Neoroseomonas</taxon>
    </lineage>
</organism>